<dbReference type="PANTHER" id="PTHR37817:SF1">
    <property type="entry name" value="N-ACETYLTRANSFERASE EIS"/>
    <property type="match status" value="1"/>
</dbReference>
<evidence type="ECO:0000313" key="7">
    <source>
        <dbReference type="Proteomes" id="UP000319210"/>
    </source>
</evidence>
<dbReference type="CDD" id="cd04301">
    <property type="entry name" value="NAT_SF"/>
    <property type="match status" value="1"/>
</dbReference>
<keyword evidence="7" id="KW-1185">Reference proteome</keyword>
<dbReference type="EMBL" id="BJMM01000075">
    <property type="protein sequence ID" value="GEB54011.1"/>
    <property type="molecule type" value="Genomic_DNA"/>
</dbReference>
<evidence type="ECO:0000256" key="4">
    <source>
        <dbReference type="HAMAP-Rule" id="MF_01812"/>
    </source>
</evidence>
<gene>
    <name evidence="6" type="ORF">SCA03_65620</name>
</gene>
<dbReference type="Pfam" id="PF13527">
    <property type="entry name" value="Acetyltransf_9"/>
    <property type="match status" value="1"/>
</dbReference>
<sequence>MPERLSAFSVTRVNLESTTGPDIRDIPEAHLERALDLAGLVFHVKREDEKYKRDLELLRGCERIGAYDGEQLVGLLATLPFSLSVPGGELPCPGVSFVSVAPTHRRRGILSALLGELFRRCRADGRPLTALWASEAAIYGRFGFGNGTFAATVEIDSDRPLKLRIDPDPRPLRLLDADETVRLLGPAYEATRARRPGRPARSEEWWRRHWLVDVDEEDEDLSPPRVVALGEPGEEPAGYAVYRTKGGDDTEGTTGLVRLDELEAGTPQAAAALWRYLTEIDLTGTVRAWGRPLDDPLLSFAGDRDQVRVTGTFPALWLRLVDVRAALEGRTWSAPLETTLRVHDDRVPANSGLYRLRTTAADGGGSATGTAVGAAHDLHVDFVAEGEPGDAGEPDLTFAVRDLASCCLGTVPVSRLVRAGLVTEHTPGAAAALEAALATELMPHTVEEF</sequence>
<protein>
    <submittedName>
        <fullName evidence="6">UPF0256 protein</fullName>
    </submittedName>
</protein>
<dbReference type="Pfam" id="PF17668">
    <property type="entry name" value="Acetyltransf_17"/>
    <property type="match status" value="1"/>
</dbReference>
<dbReference type="Gene3D" id="3.40.630.30">
    <property type="match status" value="2"/>
</dbReference>
<organism evidence="6 7">
    <name type="scientific">Streptomyces cacaoi</name>
    <dbReference type="NCBI Taxonomy" id="1898"/>
    <lineage>
        <taxon>Bacteria</taxon>
        <taxon>Bacillati</taxon>
        <taxon>Actinomycetota</taxon>
        <taxon>Actinomycetes</taxon>
        <taxon>Kitasatosporales</taxon>
        <taxon>Streptomycetaceae</taxon>
        <taxon>Streptomyces</taxon>
    </lineage>
</organism>
<feature type="binding site" evidence="4">
    <location>
        <begin position="98"/>
        <end position="100"/>
    </location>
    <ligand>
        <name>acetyl-CoA</name>
        <dbReference type="ChEBI" id="CHEBI:57288"/>
    </ligand>
</feature>
<evidence type="ECO:0000256" key="1">
    <source>
        <dbReference type="ARBA" id="ARBA00009213"/>
    </source>
</evidence>
<feature type="binding site" evidence="4">
    <location>
        <begin position="134"/>
        <end position="135"/>
    </location>
    <ligand>
        <name>acetyl-CoA</name>
        <dbReference type="ChEBI" id="CHEBI:57288"/>
    </ligand>
</feature>
<reference evidence="6 7" key="1">
    <citation type="submission" date="2019-06" db="EMBL/GenBank/DDBJ databases">
        <title>Whole genome shotgun sequence of Streptomyces cacaoi subsp. cacaoi NBRC 12748.</title>
        <authorList>
            <person name="Hosoyama A."/>
            <person name="Uohara A."/>
            <person name="Ohji S."/>
            <person name="Ichikawa N."/>
        </authorList>
    </citation>
    <scope>NUCLEOTIDE SEQUENCE [LARGE SCALE GENOMIC DNA]</scope>
    <source>
        <strain evidence="6 7">NBRC 12748</strain>
    </source>
</reference>
<dbReference type="PANTHER" id="PTHR37817">
    <property type="entry name" value="N-ACETYLTRANSFERASE EIS"/>
    <property type="match status" value="1"/>
</dbReference>
<name>A0A4Y3R8N7_STRCI</name>
<dbReference type="SUPFAM" id="SSF55729">
    <property type="entry name" value="Acyl-CoA N-acyltransferases (Nat)"/>
    <property type="match status" value="1"/>
</dbReference>
<dbReference type="NCBIfam" id="NF002367">
    <property type="entry name" value="PRK01346.1-4"/>
    <property type="match status" value="1"/>
</dbReference>
<feature type="active site" description="Proton donor" evidence="4">
    <location>
        <position position="139"/>
    </location>
</feature>
<comment type="similarity">
    <text evidence="1 4">Belongs to the acetyltransferase Eis family.</text>
</comment>
<evidence type="ECO:0000256" key="3">
    <source>
        <dbReference type="ARBA" id="ARBA00023315"/>
    </source>
</evidence>
<evidence type="ECO:0000259" key="5">
    <source>
        <dbReference type="PROSITE" id="PS51186"/>
    </source>
</evidence>
<keyword evidence="2 4" id="KW-0808">Transferase</keyword>
<dbReference type="AlphaFoldDB" id="A0A4Y3R8N7"/>
<dbReference type="InterPro" id="IPR025559">
    <property type="entry name" value="Eis_dom"/>
</dbReference>
<dbReference type="InterPro" id="IPR022902">
    <property type="entry name" value="NAcTrfase_Eis"/>
</dbReference>
<comment type="caution">
    <text evidence="6">The sequence shown here is derived from an EMBL/GenBank/DDBJ whole genome shotgun (WGS) entry which is preliminary data.</text>
</comment>
<dbReference type="OrthoDB" id="8399956at2"/>
<feature type="binding site" evidence="4">
    <location>
        <begin position="106"/>
        <end position="111"/>
    </location>
    <ligand>
        <name>acetyl-CoA</name>
        <dbReference type="ChEBI" id="CHEBI:57288"/>
    </ligand>
</feature>
<proteinExistence type="inferred from homology"/>
<dbReference type="InterPro" id="IPR000182">
    <property type="entry name" value="GNAT_dom"/>
</dbReference>
<dbReference type="GO" id="GO:0034069">
    <property type="term" value="F:aminoglycoside N-acetyltransferase activity"/>
    <property type="evidence" value="ECO:0007669"/>
    <property type="project" value="TreeGrafter"/>
</dbReference>
<evidence type="ECO:0000256" key="2">
    <source>
        <dbReference type="ARBA" id="ARBA00022679"/>
    </source>
</evidence>
<dbReference type="InterPro" id="IPR051554">
    <property type="entry name" value="Acetyltransferase_Eis"/>
</dbReference>
<dbReference type="Gene3D" id="3.30.1050.10">
    <property type="entry name" value="SCP2 sterol-binding domain"/>
    <property type="match status" value="1"/>
</dbReference>
<dbReference type="Pfam" id="PF13530">
    <property type="entry name" value="SCP2_2"/>
    <property type="match status" value="1"/>
</dbReference>
<accession>A0A4Y3R8N7</accession>
<dbReference type="HAMAP" id="MF_01812">
    <property type="entry name" value="Eis"/>
    <property type="match status" value="1"/>
</dbReference>
<comment type="subunit">
    <text evidence="4">Homohexamer; trimer of dimers.</text>
</comment>
<dbReference type="InterPro" id="IPR041380">
    <property type="entry name" value="Acetyltransf_17"/>
</dbReference>
<dbReference type="InterPro" id="IPR036527">
    <property type="entry name" value="SCP2_sterol-bd_dom_sf"/>
</dbReference>
<keyword evidence="3 4" id="KW-0012">Acyltransferase</keyword>
<feature type="domain" description="N-acetyltransferase" evidence="5">
    <location>
        <begin position="21"/>
        <end position="166"/>
    </location>
</feature>
<dbReference type="InterPro" id="IPR016181">
    <property type="entry name" value="Acyl_CoA_acyltransferase"/>
</dbReference>
<dbReference type="GO" id="GO:0030649">
    <property type="term" value="P:aminoglycoside antibiotic catabolic process"/>
    <property type="evidence" value="ECO:0007669"/>
    <property type="project" value="TreeGrafter"/>
</dbReference>
<dbReference type="PROSITE" id="PS51186">
    <property type="entry name" value="GNAT"/>
    <property type="match status" value="1"/>
</dbReference>
<feature type="active site" description="Proton acceptor; via carboxylate" evidence="4">
    <location>
        <position position="449"/>
    </location>
</feature>
<dbReference type="SUPFAM" id="SSF55718">
    <property type="entry name" value="SCP-like"/>
    <property type="match status" value="1"/>
</dbReference>
<evidence type="ECO:0000313" key="6">
    <source>
        <dbReference type="EMBL" id="GEB54011.1"/>
    </source>
</evidence>
<dbReference type="Proteomes" id="UP000319210">
    <property type="component" value="Unassembled WGS sequence"/>
</dbReference>